<sequence>MATPIRIPNNWEPRDYQRELWCALERGVKRAIGIWHRRAGKDDVCLHRAAVAAHERIGGYWHMLPLQTQARRAIWDAVNPHTGKRRIDEAFHRDLIATKREAEMLIKFKNGSTWQVIGSDNYNALVGAPPAGVIFSEWALADPNSWAYIRPILDENDGWAAFITTPRGNNHCKRMLDSARKNEKWFSQVLSAHDTNVFSSEKLMEVEQEYKDEFGIDFGRSMFHQEYLCSFDAAILGAYYTGELAEMRKEGRLCRVHYDKRHPVHTAWDLGIGDTTVIIFFQEVGLERRIIDFYEASGMALDHYAKELAGKGYVYGTHFLPHDADSRELGTGLSRKEVLEDLLPSEIEVLPRLAVDDGIQAARTMFNRLYIDETKCERLVNALSNYRRKWDEKNKVFMLRPLHDWASNPADSFRYMAVAEPVDRAMHGGALNYSNNGIY</sequence>
<dbReference type="RefSeq" id="WP_380253607.1">
    <property type="nucleotide sequence ID" value="NZ_JBHUII010000011.1"/>
</dbReference>
<proteinExistence type="predicted"/>
<dbReference type="Gene3D" id="3.30.420.280">
    <property type="match status" value="1"/>
</dbReference>
<dbReference type="InterPro" id="IPR027417">
    <property type="entry name" value="P-loop_NTPase"/>
</dbReference>
<dbReference type="EMBL" id="JBHUII010000011">
    <property type="protein sequence ID" value="MFD2207206.1"/>
    <property type="molecule type" value="Genomic_DNA"/>
</dbReference>
<reference evidence="2" key="1">
    <citation type="journal article" date="2019" name="Int. J. Syst. Evol. Microbiol.">
        <title>The Global Catalogue of Microorganisms (GCM) 10K type strain sequencing project: providing services to taxonomists for standard genome sequencing and annotation.</title>
        <authorList>
            <consortium name="The Broad Institute Genomics Platform"/>
            <consortium name="The Broad Institute Genome Sequencing Center for Infectious Disease"/>
            <person name="Wu L."/>
            <person name="Ma J."/>
        </authorList>
    </citation>
    <scope>NUCLEOTIDE SEQUENCE [LARGE SCALE GENOMIC DNA]</scope>
    <source>
        <strain evidence="2">CGMCC 4.7192</strain>
    </source>
</reference>
<accession>A0ABW5BNY0</accession>
<protein>
    <recommendedName>
        <fullName evidence="3">Terminase</fullName>
    </recommendedName>
</protein>
<organism evidence="1 2">
    <name type="scientific">Kiloniella antarctica</name>
    <dbReference type="NCBI Taxonomy" id="1550907"/>
    <lineage>
        <taxon>Bacteria</taxon>
        <taxon>Pseudomonadati</taxon>
        <taxon>Pseudomonadota</taxon>
        <taxon>Alphaproteobacteria</taxon>
        <taxon>Rhodospirillales</taxon>
        <taxon>Kiloniellaceae</taxon>
        <taxon>Kiloniella</taxon>
    </lineage>
</organism>
<gene>
    <name evidence="1" type="ORF">ACFSKO_16380</name>
</gene>
<dbReference type="Gene3D" id="3.40.50.300">
    <property type="entry name" value="P-loop containing nucleotide triphosphate hydrolases"/>
    <property type="match status" value="1"/>
</dbReference>
<evidence type="ECO:0008006" key="3">
    <source>
        <dbReference type="Google" id="ProtNLM"/>
    </source>
</evidence>
<dbReference type="Proteomes" id="UP001597294">
    <property type="component" value="Unassembled WGS sequence"/>
</dbReference>
<name>A0ABW5BNY0_9PROT</name>
<comment type="caution">
    <text evidence="1">The sequence shown here is derived from an EMBL/GenBank/DDBJ whole genome shotgun (WGS) entry which is preliminary data.</text>
</comment>
<keyword evidence="2" id="KW-1185">Reference proteome</keyword>
<evidence type="ECO:0000313" key="1">
    <source>
        <dbReference type="EMBL" id="MFD2207206.1"/>
    </source>
</evidence>
<evidence type="ECO:0000313" key="2">
    <source>
        <dbReference type="Proteomes" id="UP001597294"/>
    </source>
</evidence>